<evidence type="ECO:0000256" key="13">
    <source>
        <dbReference type="ARBA" id="ARBA00023288"/>
    </source>
</evidence>
<keyword evidence="16" id="KW-1185">Reference proteome</keyword>
<dbReference type="InterPro" id="IPR000276">
    <property type="entry name" value="GPCR_Rhodpsn"/>
</dbReference>
<evidence type="ECO:0000313" key="16">
    <source>
        <dbReference type="Proteomes" id="UP001190640"/>
    </source>
</evidence>
<dbReference type="GO" id="GO:0005886">
    <property type="term" value="C:plasma membrane"/>
    <property type="evidence" value="ECO:0007669"/>
    <property type="project" value="UniProtKB-SubCell"/>
</dbReference>
<dbReference type="PANTHER" id="PTHR24246:SF2">
    <property type="entry name" value="ADENOSINE RECEPTOR A3"/>
    <property type="match status" value="1"/>
</dbReference>
<evidence type="ECO:0000256" key="14">
    <source>
        <dbReference type="RuleBase" id="RU201114"/>
    </source>
</evidence>
<dbReference type="Pfam" id="PF00001">
    <property type="entry name" value="7tm_1"/>
    <property type="match status" value="1"/>
</dbReference>
<keyword evidence="7 14" id="KW-0472">Membrane</keyword>
<keyword evidence="4 14" id="KW-0812">Transmembrane</keyword>
<dbReference type="PROSITE" id="PS00237">
    <property type="entry name" value="G_PROTEIN_RECEP_F1_1"/>
    <property type="match status" value="1"/>
</dbReference>
<evidence type="ECO:0000259" key="15">
    <source>
        <dbReference type="PROSITE" id="PS50262"/>
    </source>
</evidence>
<evidence type="ECO:0000256" key="4">
    <source>
        <dbReference type="ARBA" id="ARBA00022692"/>
    </source>
</evidence>
<dbReference type="GO" id="GO:0001609">
    <property type="term" value="F:G protein-coupled adenosine receptor activity"/>
    <property type="evidence" value="ECO:0007669"/>
    <property type="project" value="UniProtKB-UniRule"/>
</dbReference>
<feature type="domain" description="G-protein coupled receptors family 1 profile" evidence="15">
    <location>
        <begin position="21"/>
        <end position="274"/>
    </location>
</feature>
<name>A0AA97KZ42_EUBMA</name>
<dbReference type="CTD" id="140"/>
<dbReference type="Gene3D" id="1.20.1070.10">
    <property type="entry name" value="Rhodopsin 7-helix transmembrane proteins"/>
    <property type="match status" value="1"/>
</dbReference>
<evidence type="ECO:0000256" key="8">
    <source>
        <dbReference type="ARBA" id="ARBA00023139"/>
    </source>
</evidence>
<feature type="transmembrane region" description="Helical" evidence="14">
    <location>
        <begin position="6"/>
        <end position="29"/>
    </location>
</feature>
<keyword evidence="6 14" id="KW-0297">G-protein coupled receptor</keyword>
<protein>
    <recommendedName>
        <fullName evidence="2 14">Adenosine receptor A3</fullName>
    </recommendedName>
</protein>
<keyword evidence="11 14" id="KW-0325">Glycoprotein</keyword>
<dbReference type="PRINTS" id="PR00555">
    <property type="entry name" value="ADENOSINEA3R"/>
</dbReference>
<dbReference type="PROSITE" id="PS50262">
    <property type="entry name" value="G_PROTEIN_RECEP_F1_2"/>
    <property type="match status" value="1"/>
</dbReference>
<dbReference type="SUPFAM" id="SSF81321">
    <property type="entry name" value="Family A G protein-coupled receptor-like"/>
    <property type="match status" value="1"/>
</dbReference>
<comment type="subcellular location">
    <subcellularLocation>
        <location evidence="1 14">Cell membrane</location>
        <topology evidence="1 14">Multi-pass membrane protein</topology>
    </subcellularLocation>
</comment>
<dbReference type="InterPro" id="IPR017452">
    <property type="entry name" value="GPCR_Rhodpsn_7TM"/>
</dbReference>
<dbReference type="PRINTS" id="PR00424">
    <property type="entry name" value="ADENOSINER"/>
</dbReference>
<keyword evidence="12 14" id="KW-0807">Transducer</keyword>
<keyword evidence="9 14" id="KW-1015">Disulfide bond</keyword>
<evidence type="ECO:0000256" key="9">
    <source>
        <dbReference type="ARBA" id="ARBA00023157"/>
    </source>
</evidence>
<evidence type="ECO:0000256" key="3">
    <source>
        <dbReference type="ARBA" id="ARBA00022475"/>
    </source>
</evidence>
<sequence length="306" mass="35179">MGTDGLYIFLESVIAVLAILGNILVIWVVKLNSACRTTTCYFIISLALADIAVGLAAPLAIVVDLDVTLPFEACLFMCCLLVAFTQTSIMSLLAIAVDRYLRVRFLTRYRILTSQKRIQMALGTVWLLSLLVGFIPIFGWAQKNPTDFENSSSKECHFTKVMKMDYMVYVSFFVGTFIPLIIMGVLYAKVFSIIRTKLRQWPTNVRERRMFYKREFRTAKYLVLVLFLYAVCWLPLCILNCIHHFHPALEIPNYVWYMGILLTHSNSVMNPIVYAFKIKKFRETCILILRTYILCKDPEHALNSTS</sequence>
<evidence type="ECO:0000256" key="12">
    <source>
        <dbReference type="ARBA" id="ARBA00023224"/>
    </source>
</evidence>
<keyword evidence="8" id="KW-0564">Palmitate</keyword>
<evidence type="ECO:0000256" key="1">
    <source>
        <dbReference type="ARBA" id="ARBA00004651"/>
    </source>
</evidence>
<comment type="function">
    <text evidence="14">Receptor for adenosine. The activity of this receptor is mediated by G proteins which inhibit adenylyl cyclase.</text>
</comment>
<evidence type="ECO:0000313" key="17">
    <source>
        <dbReference type="RefSeq" id="XP_054836405.1"/>
    </source>
</evidence>
<dbReference type="GO" id="GO:0030425">
    <property type="term" value="C:dendrite"/>
    <property type="evidence" value="ECO:0007669"/>
    <property type="project" value="TreeGrafter"/>
</dbReference>
<evidence type="ECO:0000256" key="2">
    <source>
        <dbReference type="ARBA" id="ARBA00021738"/>
    </source>
</evidence>
<reference evidence="17" key="1">
    <citation type="submission" date="2025-08" db="UniProtKB">
        <authorList>
            <consortium name="RefSeq"/>
        </authorList>
    </citation>
    <scope>IDENTIFICATION</scope>
    <source>
        <tissue evidence="17">Blood</tissue>
    </source>
</reference>
<feature type="transmembrane region" description="Helical" evidence="14">
    <location>
        <begin position="69"/>
        <end position="97"/>
    </location>
</feature>
<keyword evidence="5 14" id="KW-1133">Transmembrane helix</keyword>
<feature type="transmembrane region" description="Helical" evidence="14">
    <location>
        <begin position="41"/>
        <end position="63"/>
    </location>
</feature>
<feature type="transmembrane region" description="Helical" evidence="14">
    <location>
        <begin position="254"/>
        <end position="276"/>
    </location>
</feature>
<evidence type="ECO:0000256" key="11">
    <source>
        <dbReference type="ARBA" id="ARBA00023180"/>
    </source>
</evidence>
<keyword evidence="3 14" id="KW-1003">Cell membrane</keyword>
<dbReference type="GO" id="GO:0045202">
    <property type="term" value="C:synapse"/>
    <property type="evidence" value="ECO:0007669"/>
    <property type="project" value="TreeGrafter"/>
</dbReference>
<dbReference type="KEGG" id="emc:129330403"/>
<feature type="transmembrane region" description="Helical" evidence="14">
    <location>
        <begin position="166"/>
        <end position="188"/>
    </location>
</feature>
<dbReference type="InterPro" id="IPR000466">
    <property type="entry name" value="Adeno_A3_rcpt"/>
</dbReference>
<feature type="transmembrane region" description="Helical" evidence="14">
    <location>
        <begin position="118"/>
        <end position="141"/>
    </location>
</feature>
<evidence type="ECO:0000256" key="6">
    <source>
        <dbReference type="ARBA" id="ARBA00023040"/>
    </source>
</evidence>
<evidence type="ECO:0000256" key="5">
    <source>
        <dbReference type="ARBA" id="ARBA00022989"/>
    </source>
</evidence>
<organism evidence="16 17">
    <name type="scientific">Eublepharis macularius</name>
    <name type="common">Leopard gecko</name>
    <name type="synonym">Cyrtodactylus macularius</name>
    <dbReference type="NCBI Taxonomy" id="481883"/>
    <lineage>
        <taxon>Eukaryota</taxon>
        <taxon>Metazoa</taxon>
        <taxon>Chordata</taxon>
        <taxon>Craniata</taxon>
        <taxon>Vertebrata</taxon>
        <taxon>Euteleostomi</taxon>
        <taxon>Lepidosauria</taxon>
        <taxon>Squamata</taxon>
        <taxon>Bifurcata</taxon>
        <taxon>Gekkota</taxon>
        <taxon>Eublepharidae</taxon>
        <taxon>Eublepharinae</taxon>
        <taxon>Eublepharis</taxon>
    </lineage>
</organism>
<proteinExistence type="inferred from homology"/>
<dbReference type="PRINTS" id="PR00237">
    <property type="entry name" value="GPCRRHODOPSN"/>
</dbReference>
<keyword evidence="10 14" id="KW-0675">Receptor</keyword>
<dbReference type="GeneID" id="129330403"/>
<keyword evidence="13" id="KW-0449">Lipoprotein</keyword>
<dbReference type="AlphaFoldDB" id="A0AA97KZ42"/>
<dbReference type="Proteomes" id="UP001190640">
    <property type="component" value="Chromosome 5"/>
</dbReference>
<evidence type="ECO:0000256" key="10">
    <source>
        <dbReference type="ARBA" id="ARBA00023170"/>
    </source>
</evidence>
<dbReference type="RefSeq" id="XP_054836405.1">
    <property type="nucleotide sequence ID" value="XM_054980430.1"/>
</dbReference>
<evidence type="ECO:0000256" key="7">
    <source>
        <dbReference type="ARBA" id="ARBA00023136"/>
    </source>
</evidence>
<comment type="similarity">
    <text evidence="14">Belongs to the G-protein coupled receptor 1 family.</text>
</comment>
<dbReference type="InterPro" id="IPR001634">
    <property type="entry name" value="Adenosn_rcpt"/>
</dbReference>
<dbReference type="PANTHER" id="PTHR24246">
    <property type="entry name" value="OLFACTORY RECEPTOR AND ADENOSINE RECEPTOR"/>
    <property type="match status" value="1"/>
</dbReference>
<gene>
    <name evidence="17" type="primary">ADORA3</name>
</gene>
<feature type="transmembrane region" description="Helical" evidence="14">
    <location>
        <begin position="218"/>
        <end position="242"/>
    </location>
</feature>
<accession>A0AA97KZ42</accession>